<sequence length="500" mass="56122">MMKIFVSMLFLLLLLFGAAYGLLFTTPGNNFLQPLLEKKIAAQVPLPTRLETFLLRPDRFEFALKIGDDTIISTKGTMNLLSQHVDATYDVEIQELSNLQKLIGTKFNGPFRTHGSVKGDKERMQIDGESDIAESETAYHLTLKAFKPGDLKADVEHLHIERLLHMLDQPDYAQGIVNIKADIPSLDMENLDGKVLTTIRKGLLHPLPIERDFNLSIPSNFTFKGDIATDLEHTKAVSDLWFVTSVANLSAKRLAYDIKEGALSTDYTLNVPDLDKLHFITNQHMKGDIKITGDVETSKNLVQATAHSDTLGGAFDALYKNGIANVQIKNIQTVALTDMLLYPHIFDSRANAKLTFDTLKQIGTLHAELLNGQILPNKMSFLLQQLANFDITKEVYERTIIDTKIDKKILRSDLYMKSRLTEISSKDGKIDLENQTIDTTLDIKIRKMMLPVTLEGPLMKPNIKIDKNALLKSKAKEEIEKKLPESIKNSPAGDLIKSFF</sequence>
<dbReference type="EMBL" id="AP027370">
    <property type="protein sequence ID" value="BDY12390.1"/>
    <property type="molecule type" value="Genomic_DNA"/>
</dbReference>
<reference evidence="1 2" key="1">
    <citation type="submission" date="2023-03" db="EMBL/GenBank/DDBJ databases">
        <title>Description of Hydrogenimonas sp. ISO32.</title>
        <authorList>
            <person name="Mino S."/>
            <person name="Fukazawa S."/>
            <person name="Sawabe T."/>
        </authorList>
    </citation>
    <scope>NUCLEOTIDE SEQUENCE [LARGE SCALE GENOMIC DNA]</scope>
    <source>
        <strain evidence="1 2">ISO32</strain>
    </source>
</reference>
<organism evidence="1 2">
    <name type="scientific">Hydrogenimonas cancrithermarum</name>
    <dbReference type="NCBI Taxonomy" id="2993563"/>
    <lineage>
        <taxon>Bacteria</taxon>
        <taxon>Pseudomonadati</taxon>
        <taxon>Campylobacterota</taxon>
        <taxon>Epsilonproteobacteria</taxon>
        <taxon>Campylobacterales</taxon>
        <taxon>Hydrogenimonadaceae</taxon>
        <taxon>Hydrogenimonas</taxon>
    </lineage>
</organism>
<evidence type="ECO:0000313" key="1">
    <source>
        <dbReference type="EMBL" id="BDY12390.1"/>
    </source>
</evidence>
<protein>
    <recommendedName>
        <fullName evidence="3">AsmA-like C-terminal domain-containing protein</fullName>
    </recommendedName>
</protein>
<evidence type="ECO:0008006" key="3">
    <source>
        <dbReference type="Google" id="ProtNLM"/>
    </source>
</evidence>
<evidence type="ECO:0000313" key="2">
    <source>
        <dbReference type="Proteomes" id="UP001321445"/>
    </source>
</evidence>
<dbReference type="Proteomes" id="UP001321445">
    <property type="component" value="Chromosome"/>
</dbReference>
<name>A0ABM8FL38_9BACT</name>
<keyword evidence="2" id="KW-1185">Reference proteome</keyword>
<proteinExistence type="predicted"/>
<dbReference type="RefSeq" id="WP_286337589.1">
    <property type="nucleotide sequence ID" value="NZ_AP027370.1"/>
</dbReference>
<gene>
    <name evidence="1" type="ORF">HCR_07020</name>
</gene>
<accession>A0ABM8FL38</accession>